<dbReference type="InterPro" id="IPR038356">
    <property type="entry name" value="Tma16_sf"/>
</dbReference>
<sequence length="178" mass="20528">MHRTLDKTRKQIAKKKGAVNALHAGSRDSRRLRKALIRDERLDKIASTRRKLEQPLVDRAAFFQEFVREIEGEAATVDDMVEAIKKFVHQYDEEMAELKRTRRAGRPPSTREDLLKIKMAALEKEFQNGFLIPELTDKDTFAALERWEGSWLQLTSLVWVRITDAGAVRPAAFPPNKD</sequence>
<feature type="region of interest" description="Disordered" evidence="2">
    <location>
        <begin position="1"/>
        <end position="24"/>
    </location>
</feature>
<gene>
    <name evidence="3" type="ORF">SPI_06040</name>
</gene>
<reference evidence="3 4" key="1">
    <citation type="journal article" date="2016" name="Genome Biol. Evol.">
        <title>Divergent and convergent evolution of fungal pathogenicity.</title>
        <authorList>
            <person name="Shang Y."/>
            <person name="Xiao G."/>
            <person name="Zheng P."/>
            <person name="Cen K."/>
            <person name="Zhan S."/>
            <person name="Wang C."/>
        </authorList>
    </citation>
    <scope>NUCLEOTIDE SEQUENCE [LARGE SCALE GENOMIC DNA]</scope>
    <source>
        <strain evidence="3 4">RCEF 264</strain>
    </source>
</reference>
<dbReference type="PANTHER" id="PTHR13349:SF2">
    <property type="entry name" value="TRANSLATION MACHINERY-ASSOCIATED PROTEIN 16"/>
    <property type="match status" value="1"/>
</dbReference>
<evidence type="ECO:0000256" key="1">
    <source>
        <dbReference type="ARBA" id="ARBA00034127"/>
    </source>
</evidence>
<evidence type="ECO:0000313" key="3">
    <source>
        <dbReference type="EMBL" id="OAA59842.1"/>
    </source>
</evidence>
<evidence type="ECO:0000313" key="4">
    <source>
        <dbReference type="Proteomes" id="UP000076874"/>
    </source>
</evidence>
<proteinExistence type="inferred from homology"/>
<comment type="caution">
    <text evidence="3">The sequence shown here is derived from an EMBL/GenBank/DDBJ whole genome shotgun (WGS) entry which is preliminary data.</text>
</comment>
<name>A0A167SQS8_9HYPO</name>
<dbReference type="PANTHER" id="PTHR13349">
    <property type="entry name" value="TRANSLATION MACHINERY-ASSOCIATED PROTEIN 16"/>
    <property type="match status" value="1"/>
</dbReference>
<dbReference type="InterPro" id="IPR021346">
    <property type="entry name" value="Tma16"/>
</dbReference>
<dbReference type="STRING" id="1081102.A0A167SQS8"/>
<keyword evidence="4" id="KW-1185">Reference proteome</keyword>
<dbReference type="AlphaFoldDB" id="A0A167SQS8"/>
<comment type="similarity">
    <text evidence="1">Belongs to the TMA16 family.</text>
</comment>
<evidence type="ECO:0008006" key="5">
    <source>
        <dbReference type="Google" id="ProtNLM"/>
    </source>
</evidence>
<dbReference type="Pfam" id="PF11176">
    <property type="entry name" value="Tma16"/>
    <property type="match status" value="1"/>
</dbReference>
<dbReference type="EMBL" id="AZHD01000010">
    <property type="protein sequence ID" value="OAA59842.1"/>
    <property type="molecule type" value="Genomic_DNA"/>
</dbReference>
<dbReference type="Gene3D" id="1.20.1440.170">
    <property type="entry name" value="Translation machinery-associated protein 16-like"/>
    <property type="match status" value="1"/>
</dbReference>
<protein>
    <recommendedName>
        <fullName evidence="5">Translation machinery-associated protein 16</fullName>
    </recommendedName>
</protein>
<accession>A0A167SQS8</accession>
<dbReference type="OrthoDB" id="270284at2759"/>
<evidence type="ECO:0000256" key="2">
    <source>
        <dbReference type="SAM" id="MobiDB-lite"/>
    </source>
</evidence>
<organism evidence="3 4">
    <name type="scientific">Niveomyces insectorum RCEF 264</name>
    <dbReference type="NCBI Taxonomy" id="1081102"/>
    <lineage>
        <taxon>Eukaryota</taxon>
        <taxon>Fungi</taxon>
        <taxon>Dikarya</taxon>
        <taxon>Ascomycota</taxon>
        <taxon>Pezizomycotina</taxon>
        <taxon>Sordariomycetes</taxon>
        <taxon>Hypocreomycetidae</taxon>
        <taxon>Hypocreales</taxon>
        <taxon>Cordycipitaceae</taxon>
        <taxon>Niveomyces</taxon>
    </lineage>
</organism>
<dbReference type="GO" id="GO:0005634">
    <property type="term" value="C:nucleus"/>
    <property type="evidence" value="ECO:0007669"/>
    <property type="project" value="TreeGrafter"/>
</dbReference>
<dbReference type="Proteomes" id="UP000076874">
    <property type="component" value="Unassembled WGS sequence"/>
</dbReference>